<comment type="caution">
    <text evidence="1">The sequence shown here is derived from an EMBL/GenBank/DDBJ whole genome shotgun (WGS) entry which is preliminary data.</text>
</comment>
<organism evidence="1 2">
    <name type="scientific">Adineta steineri</name>
    <dbReference type="NCBI Taxonomy" id="433720"/>
    <lineage>
        <taxon>Eukaryota</taxon>
        <taxon>Metazoa</taxon>
        <taxon>Spiralia</taxon>
        <taxon>Gnathifera</taxon>
        <taxon>Rotifera</taxon>
        <taxon>Eurotatoria</taxon>
        <taxon>Bdelloidea</taxon>
        <taxon>Adinetida</taxon>
        <taxon>Adinetidae</taxon>
        <taxon>Adineta</taxon>
    </lineage>
</organism>
<protein>
    <submittedName>
        <fullName evidence="1">Uncharacterized protein</fullName>
    </submittedName>
</protein>
<evidence type="ECO:0000313" key="2">
    <source>
        <dbReference type="Proteomes" id="UP000663891"/>
    </source>
</evidence>
<dbReference type="AlphaFoldDB" id="A0A815JYS9"/>
<evidence type="ECO:0000313" key="1">
    <source>
        <dbReference type="EMBL" id="CAF1388101.1"/>
    </source>
</evidence>
<dbReference type="Proteomes" id="UP000663891">
    <property type="component" value="Unassembled WGS sequence"/>
</dbReference>
<accession>A0A815JYS9</accession>
<dbReference type="OrthoDB" id="10061787at2759"/>
<reference evidence="1" key="1">
    <citation type="submission" date="2021-02" db="EMBL/GenBank/DDBJ databases">
        <authorList>
            <person name="Nowell W R."/>
        </authorList>
    </citation>
    <scope>NUCLEOTIDE SEQUENCE</scope>
</reference>
<proteinExistence type="predicted"/>
<gene>
    <name evidence="1" type="ORF">VCS650_LOCUS35789</name>
</gene>
<sequence length="162" mass="19202">MFPRLSCHLLPASVFNEKSRGKDFNKQLNDCLQIWSYYFKLSQTRCYYITRGLIPHRIEFIQSDLLKQEQCLIDLNKTIHRLENKHQQGINRLFDQYFQQLNHDENSTFIISYLQNQQADFILLSLSAMYYSITQLAYAALALGTTIHEVFELETTDLYQAF</sequence>
<dbReference type="EMBL" id="CAJNON010000830">
    <property type="protein sequence ID" value="CAF1388101.1"/>
    <property type="molecule type" value="Genomic_DNA"/>
</dbReference>
<name>A0A815JYS9_9BILA</name>